<feature type="domain" description="YdbS-like PH" evidence="2">
    <location>
        <begin position="81"/>
        <end position="153"/>
    </location>
</feature>
<organism evidence="3 4">
    <name type="scientific">Halocatena marina</name>
    <dbReference type="NCBI Taxonomy" id="2934937"/>
    <lineage>
        <taxon>Archaea</taxon>
        <taxon>Methanobacteriati</taxon>
        <taxon>Methanobacteriota</taxon>
        <taxon>Stenosarchaea group</taxon>
        <taxon>Halobacteria</taxon>
        <taxon>Halobacteriales</taxon>
        <taxon>Natronomonadaceae</taxon>
        <taxon>Halocatena</taxon>
    </lineage>
</organism>
<keyword evidence="1" id="KW-0472">Membrane</keyword>
<keyword evidence="1" id="KW-0812">Transmembrane</keyword>
<evidence type="ECO:0000259" key="2">
    <source>
        <dbReference type="Pfam" id="PF03703"/>
    </source>
</evidence>
<protein>
    <submittedName>
        <fullName evidence="3">PH domain-containing protein</fullName>
    </submittedName>
</protein>
<keyword evidence="1" id="KW-1133">Transmembrane helix</keyword>
<dbReference type="AlphaFoldDB" id="A0ABD5YRE2"/>
<evidence type="ECO:0000256" key="1">
    <source>
        <dbReference type="SAM" id="Phobius"/>
    </source>
</evidence>
<comment type="caution">
    <text evidence="3">The sequence shown here is derived from an EMBL/GenBank/DDBJ whole genome shotgun (WGS) entry which is preliminary data.</text>
</comment>
<evidence type="ECO:0000313" key="3">
    <source>
        <dbReference type="EMBL" id="MFC7190706.1"/>
    </source>
</evidence>
<reference evidence="3 4" key="1">
    <citation type="journal article" date="2019" name="Int. J. Syst. Evol. Microbiol.">
        <title>The Global Catalogue of Microorganisms (GCM) 10K type strain sequencing project: providing services to taxonomists for standard genome sequencing and annotation.</title>
        <authorList>
            <consortium name="The Broad Institute Genomics Platform"/>
            <consortium name="The Broad Institute Genome Sequencing Center for Infectious Disease"/>
            <person name="Wu L."/>
            <person name="Ma J."/>
        </authorList>
    </citation>
    <scope>NUCLEOTIDE SEQUENCE [LARGE SCALE GENOMIC DNA]</scope>
    <source>
        <strain evidence="3 4">RDMS1</strain>
    </source>
</reference>
<feature type="transmembrane region" description="Helical" evidence="1">
    <location>
        <begin position="57"/>
        <end position="79"/>
    </location>
</feature>
<proteinExistence type="predicted"/>
<dbReference type="PANTHER" id="PTHR37938:SF1">
    <property type="entry name" value="BLL0215 PROTEIN"/>
    <property type="match status" value="1"/>
</dbReference>
<accession>A0ABD5YRE2</accession>
<keyword evidence="4" id="KW-1185">Reference proteome</keyword>
<evidence type="ECO:0000313" key="4">
    <source>
        <dbReference type="Proteomes" id="UP001596417"/>
    </source>
</evidence>
<dbReference type="InterPro" id="IPR005182">
    <property type="entry name" value="YdbS-like_PH"/>
</dbReference>
<dbReference type="Pfam" id="PF03703">
    <property type="entry name" value="bPH_2"/>
    <property type="match status" value="1"/>
</dbReference>
<dbReference type="GeneID" id="76200349"/>
<dbReference type="EMBL" id="JBHTAX010000001">
    <property type="protein sequence ID" value="MFC7190706.1"/>
    <property type="molecule type" value="Genomic_DNA"/>
</dbReference>
<dbReference type="Proteomes" id="UP001596417">
    <property type="component" value="Unassembled WGS sequence"/>
</dbReference>
<name>A0ABD5YRE2_9EURY</name>
<feature type="transmembrane region" description="Helical" evidence="1">
    <location>
        <begin position="22"/>
        <end position="45"/>
    </location>
</feature>
<dbReference type="PANTHER" id="PTHR37938">
    <property type="entry name" value="BLL0215 PROTEIN"/>
    <property type="match status" value="1"/>
</dbReference>
<dbReference type="RefSeq" id="WP_264555970.1">
    <property type="nucleotide sequence ID" value="NZ_CP109979.1"/>
</dbReference>
<sequence length="189" mass="20494">MSSNVLGLAPDEVVHWSGHPRLMIILPDAVLGILLIVVGVTSVVAPGLGDQFLPRGIMLWLGVLIPIGIAIPVWTYLIITNTQFVITNRSLYIKRGILGRRVKQVDLSRVQNSSVSQGLRGTLLGYGTVSIDTAGVNSTIQFSTIENPQEVRSVINQQASEDDSPGSLEQWMAVLAEVRALREALETAR</sequence>
<gene>
    <name evidence="3" type="ORF">ACFQL7_13250</name>
</gene>